<dbReference type="RefSeq" id="WP_229790873.1">
    <property type="nucleotide sequence ID" value="NZ_BMXK01000001.1"/>
</dbReference>
<dbReference type="Proteomes" id="UP000642819">
    <property type="component" value="Unassembled WGS sequence"/>
</dbReference>
<dbReference type="InterPro" id="IPR013022">
    <property type="entry name" value="Xyl_isomerase-like_TIM-brl"/>
</dbReference>
<dbReference type="PANTHER" id="PTHR12110">
    <property type="entry name" value="HYDROXYPYRUVATE ISOMERASE"/>
    <property type="match status" value="1"/>
</dbReference>
<keyword evidence="1" id="KW-0119">Carbohydrate metabolism</keyword>
<dbReference type="PANTHER" id="PTHR12110:SF48">
    <property type="entry name" value="BLL3656 PROTEIN"/>
    <property type="match status" value="1"/>
</dbReference>
<dbReference type="InterPro" id="IPR036237">
    <property type="entry name" value="Xyl_isomerase-like_sf"/>
</dbReference>
<protein>
    <recommendedName>
        <fullName evidence="2">Xylose isomerase-like TIM barrel domain-containing protein</fullName>
    </recommendedName>
</protein>
<keyword evidence="4" id="KW-1185">Reference proteome</keyword>
<reference evidence="4" key="1">
    <citation type="journal article" date="2019" name="Int. J. Syst. Evol. Microbiol.">
        <title>The Global Catalogue of Microorganisms (GCM) 10K type strain sequencing project: providing services to taxonomists for standard genome sequencing and annotation.</title>
        <authorList>
            <consortium name="The Broad Institute Genomics Platform"/>
            <consortium name="The Broad Institute Genome Sequencing Center for Infectious Disease"/>
            <person name="Wu L."/>
            <person name="Ma J."/>
        </authorList>
    </citation>
    <scope>NUCLEOTIDE SEQUENCE [LARGE SCALE GENOMIC DNA]</scope>
    <source>
        <strain evidence="4">KCTC 19466</strain>
    </source>
</reference>
<dbReference type="EMBL" id="BMXK01000001">
    <property type="protein sequence ID" value="GHD00332.1"/>
    <property type="molecule type" value="Genomic_DNA"/>
</dbReference>
<evidence type="ECO:0000313" key="4">
    <source>
        <dbReference type="Proteomes" id="UP000642819"/>
    </source>
</evidence>
<evidence type="ECO:0000313" key="3">
    <source>
        <dbReference type="EMBL" id="GHD00332.1"/>
    </source>
</evidence>
<dbReference type="Gene3D" id="3.20.20.150">
    <property type="entry name" value="Divalent-metal-dependent TIM barrel enzymes"/>
    <property type="match status" value="1"/>
</dbReference>
<dbReference type="InterPro" id="IPR050312">
    <property type="entry name" value="IolE/XylAMocC-like"/>
</dbReference>
<gene>
    <name evidence="3" type="ORF">GCM10008096_03510</name>
</gene>
<organism evidence="3 4">
    <name type="scientific">Zhihengliuella salsuginis</name>
    <dbReference type="NCBI Taxonomy" id="578222"/>
    <lineage>
        <taxon>Bacteria</taxon>
        <taxon>Bacillati</taxon>
        <taxon>Actinomycetota</taxon>
        <taxon>Actinomycetes</taxon>
        <taxon>Micrococcales</taxon>
        <taxon>Micrococcaceae</taxon>
        <taxon>Zhihengliuella</taxon>
    </lineage>
</organism>
<comment type="caution">
    <text evidence="3">The sequence shown here is derived from an EMBL/GenBank/DDBJ whole genome shotgun (WGS) entry which is preliminary data.</text>
</comment>
<sequence length="295" mass="30777">MDHSLSRGSEHARPPLGLAQLSLVGTAPPDLVRRAAGAGFDFVGVRVRPVTGAERAYDLRPGSPLQAETLARLRDTGTRVRDAEFLLLDGGDQREAWLRMMEAGAALGATGLTVAASDPDRLRLADTVARMAEDGRDHGIVPTLEPISYQAVDSLPAAAALARPAGCRIVVDTLHLRRFGGTLEELAAAADLVQMVQICDGPAAPPADRAGLVAESRSERGIPGSGDFRIAEVLAALPASVPVSVETPSEAAVARIGDAEWARRLMEAAVAVLDEADALRAQNATAPAVDPRADA</sequence>
<name>A0ABQ3GB51_9MICC</name>
<evidence type="ECO:0000259" key="2">
    <source>
        <dbReference type="Pfam" id="PF01261"/>
    </source>
</evidence>
<feature type="domain" description="Xylose isomerase-like TIM barrel" evidence="2">
    <location>
        <begin position="33"/>
        <end position="257"/>
    </location>
</feature>
<dbReference type="SUPFAM" id="SSF51658">
    <property type="entry name" value="Xylose isomerase-like"/>
    <property type="match status" value="1"/>
</dbReference>
<accession>A0ABQ3GB51</accession>
<proteinExistence type="predicted"/>
<dbReference type="Pfam" id="PF01261">
    <property type="entry name" value="AP_endonuc_2"/>
    <property type="match status" value="1"/>
</dbReference>
<evidence type="ECO:0000256" key="1">
    <source>
        <dbReference type="ARBA" id="ARBA00023277"/>
    </source>
</evidence>